<dbReference type="InterPro" id="IPR036188">
    <property type="entry name" value="FAD/NAD-bd_sf"/>
</dbReference>
<dbReference type="SUPFAM" id="SSF51905">
    <property type="entry name" value="FAD/NAD(P)-binding domain"/>
    <property type="match status" value="1"/>
</dbReference>
<keyword evidence="6" id="KW-1185">Reference proteome</keyword>
<evidence type="ECO:0000256" key="3">
    <source>
        <dbReference type="PIRSR" id="PIRSR000137-2"/>
    </source>
</evidence>
<dbReference type="InterPro" id="IPR012132">
    <property type="entry name" value="GMC_OxRdtase"/>
</dbReference>
<gene>
    <name evidence="5" type="ORF">BT67DRAFT_59874</name>
</gene>
<keyword evidence="3" id="KW-0285">Flavoprotein</keyword>
<feature type="binding site" evidence="3">
    <location>
        <position position="232"/>
    </location>
    <ligand>
        <name>FAD</name>
        <dbReference type="ChEBI" id="CHEBI:57692"/>
    </ligand>
</feature>
<evidence type="ECO:0000313" key="5">
    <source>
        <dbReference type="EMBL" id="KAK4133219.1"/>
    </source>
</evidence>
<organism evidence="5 6">
    <name type="scientific">Trichocladium antarcticum</name>
    <dbReference type="NCBI Taxonomy" id="1450529"/>
    <lineage>
        <taxon>Eukaryota</taxon>
        <taxon>Fungi</taxon>
        <taxon>Dikarya</taxon>
        <taxon>Ascomycota</taxon>
        <taxon>Pezizomycotina</taxon>
        <taxon>Sordariomycetes</taxon>
        <taxon>Sordariomycetidae</taxon>
        <taxon>Sordariales</taxon>
        <taxon>Chaetomiaceae</taxon>
        <taxon>Trichocladium</taxon>
    </lineage>
</organism>
<reference evidence="5" key="1">
    <citation type="journal article" date="2023" name="Mol. Phylogenet. Evol.">
        <title>Genome-scale phylogeny and comparative genomics of the fungal order Sordariales.</title>
        <authorList>
            <person name="Hensen N."/>
            <person name="Bonometti L."/>
            <person name="Westerberg I."/>
            <person name="Brannstrom I.O."/>
            <person name="Guillou S."/>
            <person name="Cros-Aarteil S."/>
            <person name="Calhoun S."/>
            <person name="Haridas S."/>
            <person name="Kuo A."/>
            <person name="Mondo S."/>
            <person name="Pangilinan J."/>
            <person name="Riley R."/>
            <person name="LaButti K."/>
            <person name="Andreopoulos B."/>
            <person name="Lipzen A."/>
            <person name="Chen C."/>
            <person name="Yan M."/>
            <person name="Daum C."/>
            <person name="Ng V."/>
            <person name="Clum A."/>
            <person name="Steindorff A."/>
            <person name="Ohm R.A."/>
            <person name="Martin F."/>
            <person name="Silar P."/>
            <person name="Natvig D.O."/>
            <person name="Lalanne C."/>
            <person name="Gautier V."/>
            <person name="Ament-Velasquez S.L."/>
            <person name="Kruys A."/>
            <person name="Hutchinson M.I."/>
            <person name="Powell A.J."/>
            <person name="Barry K."/>
            <person name="Miller A.N."/>
            <person name="Grigoriev I.V."/>
            <person name="Debuchy R."/>
            <person name="Gladieux P."/>
            <person name="Hiltunen Thoren M."/>
            <person name="Johannesson H."/>
        </authorList>
    </citation>
    <scope>NUCLEOTIDE SEQUENCE</scope>
    <source>
        <strain evidence="5">CBS 123565</strain>
    </source>
</reference>
<dbReference type="InterPro" id="IPR007867">
    <property type="entry name" value="GMC_OxRtase_C"/>
</dbReference>
<dbReference type="GO" id="GO:0016614">
    <property type="term" value="F:oxidoreductase activity, acting on CH-OH group of donors"/>
    <property type="evidence" value="ECO:0007669"/>
    <property type="project" value="InterPro"/>
</dbReference>
<dbReference type="Gene3D" id="3.30.560.10">
    <property type="entry name" value="Glucose Oxidase, domain 3"/>
    <property type="match status" value="1"/>
</dbReference>
<protein>
    <submittedName>
        <fullName evidence="5">GMC oxidoreductase</fullName>
    </submittedName>
</protein>
<dbReference type="SUPFAM" id="SSF54373">
    <property type="entry name" value="FAD-linked reductases, C-terminal domain"/>
    <property type="match status" value="1"/>
</dbReference>
<evidence type="ECO:0000259" key="4">
    <source>
        <dbReference type="PROSITE" id="PS00624"/>
    </source>
</evidence>
<evidence type="ECO:0000313" key="6">
    <source>
        <dbReference type="Proteomes" id="UP001304895"/>
    </source>
</evidence>
<dbReference type="Pfam" id="PF00732">
    <property type="entry name" value="GMC_oxred_N"/>
    <property type="match status" value="1"/>
</dbReference>
<name>A0AAN6UI71_9PEZI</name>
<dbReference type="Gene3D" id="3.50.50.60">
    <property type="entry name" value="FAD/NAD(P)-binding domain"/>
    <property type="match status" value="1"/>
</dbReference>
<comment type="cofactor">
    <cofactor evidence="3">
        <name>FAD</name>
        <dbReference type="ChEBI" id="CHEBI:57692"/>
    </cofactor>
</comment>
<reference evidence="5" key="2">
    <citation type="submission" date="2023-05" db="EMBL/GenBank/DDBJ databases">
        <authorList>
            <consortium name="Lawrence Berkeley National Laboratory"/>
            <person name="Steindorff A."/>
            <person name="Hensen N."/>
            <person name="Bonometti L."/>
            <person name="Westerberg I."/>
            <person name="Brannstrom I.O."/>
            <person name="Guillou S."/>
            <person name="Cros-Aarteil S."/>
            <person name="Calhoun S."/>
            <person name="Haridas S."/>
            <person name="Kuo A."/>
            <person name="Mondo S."/>
            <person name="Pangilinan J."/>
            <person name="Riley R."/>
            <person name="Labutti K."/>
            <person name="Andreopoulos B."/>
            <person name="Lipzen A."/>
            <person name="Chen C."/>
            <person name="Yanf M."/>
            <person name="Daum C."/>
            <person name="Ng V."/>
            <person name="Clum A."/>
            <person name="Ohm R."/>
            <person name="Martin F."/>
            <person name="Silar P."/>
            <person name="Natvig D."/>
            <person name="Lalanne C."/>
            <person name="Gautier V."/>
            <person name="Ament-Velasquez S.L."/>
            <person name="Kruys A."/>
            <person name="Hutchinson M.I."/>
            <person name="Powell A.J."/>
            <person name="Barry K."/>
            <person name="Miller A.N."/>
            <person name="Grigoriev I.V."/>
            <person name="Debuchy R."/>
            <person name="Gladieux P."/>
            <person name="Thoren M.H."/>
            <person name="Johannesson H."/>
        </authorList>
    </citation>
    <scope>NUCLEOTIDE SEQUENCE</scope>
    <source>
        <strain evidence="5">CBS 123565</strain>
    </source>
</reference>
<dbReference type="EMBL" id="MU853413">
    <property type="protein sequence ID" value="KAK4133219.1"/>
    <property type="molecule type" value="Genomic_DNA"/>
</dbReference>
<comment type="caution">
    <text evidence="5">The sequence shown here is derived from an EMBL/GenBank/DDBJ whole genome shotgun (WGS) entry which is preliminary data.</text>
</comment>
<proteinExistence type="inferred from homology"/>
<feature type="binding site" evidence="3">
    <location>
        <begin position="96"/>
        <end position="99"/>
    </location>
    <ligand>
        <name>FAD</name>
        <dbReference type="ChEBI" id="CHEBI:57692"/>
    </ligand>
</feature>
<sequence length="566" mass="60620">MMASEHEYDFVVVGSGPAGCALAHGLAHAPKKPRVLLLEAGGTNADPSLRVDGQRWLSFTNKDMNWGYKTTPQAHCAGRELDYSRGLGLGGSSAINFGVYTIGARDDYDEWARIVGDDAFCWEPVQAHFKQLERFHATLPQGVDSRYAAPRAADHGSSGLDVGFPDACEADVVPLLDAFAQAGYPLNPDHNSGDPIGMSLLISSAHKGRRSTAQDLLVPCPANLTIITDAPVQRVVLDGKRAIGVEARGTRYLASRDVILSAGALNTPQILMHSGIGPAAQLAQFGIPVVHPAAAVGQGLRDHGFCPLVYKRTATSTDRAAFYGDQAAMDAALAQWKADGTGPWTTFATAMGIGFFKSAALAASAEFAALPADVQRYLRRETVPHFEVFTHFPIHWFLPDFPRDDLSYSCLLVFPYNGQSRGTATLQSADPAVPLRFDPCFFDHPFDRRAAIEALREALRFTRSDAYARDTVATLAAPASDSDDDLWAYCAQSFGSSWHMTGTAKMGRPGDADAVVDSDFRVMGVEGLRVADMSVVPVLASCHVQAVAGLTGAICAEKLVAEYGLA</sequence>
<feature type="domain" description="Glucose-methanol-choline oxidoreductase N-terminal" evidence="4">
    <location>
        <begin position="263"/>
        <end position="277"/>
    </location>
</feature>
<evidence type="ECO:0000256" key="1">
    <source>
        <dbReference type="ARBA" id="ARBA00010790"/>
    </source>
</evidence>
<dbReference type="PROSITE" id="PS00624">
    <property type="entry name" value="GMC_OXRED_2"/>
    <property type="match status" value="1"/>
</dbReference>
<accession>A0AAN6UI71</accession>
<dbReference type="InterPro" id="IPR000172">
    <property type="entry name" value="GMC_OxRdtase_N"/>
</dbReference>
<dbReference type="PANTHER" id="PTHR11552">
    <property type="entry name" value="GLUCOSE-METHANOL-CHOLINE GMC OXIDOREDUCTASE"/>
    <property type="match status" value="1"/>
</dbReference>
<dbReference type="PANTHER" id="PTHR11552:SF134">
    <property type="entry name" value="GLUCOSE-METHANOL-CHOLINE OXIDOREDUCTASE N-TERMINAL DOMAIN-CONTAINING PROTEIN"/>
    <property type="match status" value="1"/>
</dbReference>
<dbReference type="PIRSF" id="PIRSF000137">
    <property type="entry name" value="Alcohol_oxidase"/>
    <property type="match status" value="1"/>
</dbReference>
<dbReference type="Proteomes" id="UP001304895">
    <property type="component" value="Unassembled WGS sequence"/>
</dbReference>
<keyword evidence="3" id="KW-0274">FAD</keyword>
<feature type="active site" description="Proton acceptor" evidence="2">
    <location>
        <position position="543"/>
    </location>
</feature>
<comment type="similarity">
    <text evidence="1">Belongs to the GMC oxidoreductase family.</text>
</comment>
<evidence type="ECO:0000256" key="2">
    <source>
        <dbReference type="PIRSR" id="PIRSR000137-1"/>
    </source>
</evidence>
<dbReference type="GO" id="GO:0050660">
    <property type="term" value="F:flavin adenine dinucleotide binding"/>
    <property type="evidence" value="ECO:0007669"/>
    <property type="project" value="InterPro"/>
</dbReference>
<feature type="binding site" evidence="3">
    <location>
        <begin position="498"/>
        <end position="499"/>
    </location>
    <ligand>
        <name>FAD</name>
        <dbReference type="ChEBI" id="CHEBI:57692"/>
    </ligand>
</feature>
<feature type="active site" description="Proton donor" evidence="2">
    <location>
        <position position="499"/>
    </location>
</feature>
<dbReference type="AlphaFoldDB" id="A0AAN6UI71"/>
<dbReference type="Pfam" id="PF05199">
    <property type="entry name" value="GMC_oxred_C"/>
    <property type="match status" value="1"/>
</dbReference>